<reference evidence="1" key="1">
    <citation type="submission" date="2018-12" db="EMBL/GenBank/DDBJ databases">
        <authorList>
            <person name="Will S."/>
            <person name="Neumann-Schaal M."/>
            <person name="Henke P."/>
        </authorList>
    </citation>
    <scope>NUCLEOTIDE SEQUENCE</scope>
    <source>
        <strain evidence="1">PCC 7102</strain>
    </source>
</reference>
<keyword evidence="2" id="KW-1185">Reference proteome</keyword>
<protein>
    <submittedName>
        <fullName evidence="1">Uncharacterized protein</fullName>
    </submittedName>
</protein>
<dbReference type="Proteomes" id="UP000271624">
    <property type="component" value="Unassembled WGS sequence"/>
</dbReference>
<sequence length="75" mass="8180">MIRKKTRYLATFAVPAKEDEDALACPVMLEELSDAESEAIWGGTTIGYGYTELNAEGSPEPKPFIFFKGSTSSKS</sequence>
<proteinExistence type="predicted"/>
<dbReference type="RefSeq" id="WP_127079209.1">
    <property type="nucleotide sequence ID" value="NZ_RSCL01000002.1"/>
</dbReference>
<accession>A0A433VRS2</accession>
<comment type="caution">
    <text evidence="1">The sequence shown here is derived from an EMBL/GenBank/DDBJ whole genome shotgun (WGS) entry which is preliminary data.</text>
</comment>
<organism evidence="1 2">
    <name type="scientific">Dulcicalothrix desertica PCC 7102</name>
    <dbReference type="NCBI Taxonomy" id="232991"/>
    <lineage>
        <taxon>Bacteria</taxon>
        <taxon>Bacillati</taxon>
        <taxon>Cyanobacteriota</taxon>
        <taxon>Cyanophyceae</taxon>
        <taxon>Nostocales</taxon>
        <taxon>Calotrichaceae</taxon>
        <taxon>Dulcicalothrix</taxon>
    </lineage>
</organism>
<reference evidence="1" key="2">
    <citation type="journal article" date="2019" name="Genome Biol. Evol.">
        <title>Day and night: Metabolic profiles and evolutionary relationships of six axenic non-marine cyanobacteria.</title>
        <authorList>
            <person name="Will S.E."/>
            <person name="Henke P."/>
            <person name="Boedeker C."/>
            <person name="Huang S."/>
            <person name="Brinkmann H."/>
            <person name="Rohde M."/>
            <person name="Jarek M."/>
            <person name="Friedl T."/>
            <person name="Seufert S."/>
            <person name="Schumacher M."/>
            <person name="Overmann J."/>
            <person name="Neumann-Schaal M."/>
            <person name="Petersen J."/>
        </authorList>
    </citation>
    <scope>NUCLEOTIDE SEQUENCE [LARGE SCALE GENOMIC DNA]</scope>
    <source>
        <strain evidence="1">PCC 7102</strain>
    </source>
</reference>
<gene>
    <name evidence="1" type="ORF">DSM106972_008490</name>
</gene>
<dbReference type="AlphaFoldDB" id="A0A433VRS2"/>
<evidence type="ECO:0000313" key="1">
    <source>
        <dbReference type="EMBL" id="RUT08796.1"/>
    </source>
</evidence>
<evidence type="ECO:0000313" key="2">
    <source>
        <dbReference type="Proteomes" id="UP000271624"/>
    </source>
</evidence>
<name>A0A433VRS2_9CYAN</name>
<dbReference type="EMBL" id="RSCL01000002">
    <property type="protein sequence ID" value="RUT08796.1"/>
    <property type="molecule type" value="Genomic_DNA"/>
</dbReference>